<name>A0A397XUR2_BRACM</name>
<keyword evidence="1" id="KW-0812">Transmembrane</keyword>
<sequence>MASQNSAHPFGYSTPSDTRRRWWWSRPIATLPAPDDRKATSKELAAYFSPLWGGLLTAIAMFLIFLFTDEADPHAKFFIQSIAISPSTATYHVDFLVRNPSSRYSIYYDDRDASVRFGDVNVAVFKIIRERSYRDHTAFSLAFDAGEVINGTDVELHIKLRGMHERYIDYDEAGHFDITCHIRSKENIEKINCHSGFTHMRMLLFASSVTVSNANANTNISTADWRVGLVAKSPVTRCKISLHTSKSRLLRGDHEVVSGSAPWLDGFGQFCTSYNTYEPVTSVDFKGVEMPGVVGDLVRGYKVEIAVAVKADGEHVFLIVLCGDLPVKLTADPKGNVIGSLLGNMKRCEYVVGDNLNIHV</sequence>
<gene>
    <name evidence="2" type="ORF">BRARA_J01489</name>
</gene>
<dbReference type="AlphaFoldDB" id="A0A397XUR2"/>
<evidence type="ECO:0000313" key="3">
    <source>
        <dbReference type="Proteomes" id="UP000264353"/>
    </source>
</evidence>
<feature type="transmembrane region" description="Helical" evidence="1">
    <location>
        <begin position="44"/>
        <end position="67"/>
    </location>
</feature>
<evidence type="ECO:0000313" key="2">
    <source>
        <dbReference type="EMBL" id="RID41533.1"/>
    </source>
</evidence>
<organism evidence="2 3">
    <name type="scientific">Brassica campestris</name>
    <name type="common">Field mustard</name>
    <dbReference type="NCBI Taxonomy" id="3711"/>
    <lineage>
        <taxon>Eukaryota</taxon>
        <taxon>Viridiplantae</taxon>
        <taxon>Streptophyta</taxon>
        <taxon>Embryophyta</taxon>
        <taxon>Tracheophyta</taxon>
        <taxon>Spermatophyta</taxon>
        <taxon>Magnoliopsida</taxon>
        <taxon>eudicotyledons</taxon>
        <taxon>Gunneridae</taxon>
        <taxon>Pentapetalae</taxon>
        <taxon>rosids</taxon>
        <taxon>malvids</taxon>
        <taxon>Brassicales</taxon>
        <taxon>Brassicaceae</taxon>
        <taxon>Brassiceae</taxon>
        <taxon>Brassica</taxon>
    </lineage>
</organism>
<keyword evidence="1" id="KW-1133">Transmembrane helix</keyword>
<dbReference type="EMBL" id="CM010637">
    <property type="protein sequence ID" value="RID41533.1"/>
    <property type="molecule type" value="Genomic_DNA"/>
</dbReference>
<accession>A0A397XUR2</accession>
<protein>
    <submittedName>
        <fullName evidence="2">Uncharacterized protein</fullName>
    </submittedName>
</protein>
<reference evidence="2 3" key="1">
    <citation type="submission" date="2018-06" db="EMBL/GenBank/DDBJ databases">
        <title>WGS assembly of Brassica rapa FPsc.</title>
        <authorList>
            <person name="Bowman J."/>
            <person name="Kohchi T."/>
            <person name="Yamato K."/>
            <person name="Jenkins J."/>
            <person name="Shu S."/>
            <person name="Ishizaki K."/>
            <person name="Yamaoka S."/>
            <person name="Nishihama R."/>
            <person name="Nakamura Y."/>
            <person name="Berger F."/>
            <person name="Adam C."/>
            <person name="Aki S."/>
            <person name="Althoff F."/>
            <person name="Araki T."/>
            <person name="Arteaga-Vazquez M."/>
            <person name="Balasubrmanian S."/>
            <person name="Bauer D."/>
            <person name="Boehm C."/>
            <person name="Briginshaw L."/>
            <person name="Caballero-Perez J."/>
            <person name="Catarino B."/>
            <person name="Chen F."/>
            <person name="Chiyoda S."/>
            <person name="Chovatia M."/>
            <person name="Davies K."/>
            <person name="Delmans M."/>
            <person name="Demura T."/>
            <person name="Dierschke T."/>
            <person name="Dolan L."/>
            <person name="Dorantes-Acosta A."/>
            <person name="Eklund D."/>
            <person name="Florent S."/>
            <person name="Flores-Sandoval E."/>
            <person name="Fujiyama A."/>
            <person name="Fukuzawa H."/>
            <person name="Galik B."/>
            <person name="Grimanelli D."/>
            <person name="Grimwood J."/>
            <person name="Grossniklaus U."/>
            <person name="Hamada T."/>
            <person name="Haseloff J."/>
            <person name="Hetherington A."/>
            <person name="Higo A."/>
            <person name="Hirakawa Y."/>
            <person name="Hundley H."/>
            <person name="Ikeda Y."/>
            <person name="Inoue K."/>
            <person name="Inoue S."/>
            <person name="Ishida S."/>
            <person name="Jia Q."/>
            <person name="Kakita M."/>
            <person name="Kanazawa T."/>
            <person name="Kawai Y."/>
            <person name="Kawashima T."/>
            <person name="Kennedy M."/>
            <person name="Kinose K."/>
            <person name="Kinoshita T."/>
            <person name="Kohara Y."/>
            <person name="Koide E."/>
            <person name="Komatsu K."/>
            <person name="Kopischke S."/>
            <person name="Kubo M."/>
            <person name="Kyozuka J."/>
            <person name="Lagercrantz U."/>
            <person name="Lin S."/>
            <person name="Lindquist E."/>
            <person name="Lipzen A."/>
            <person name="Lu C."/>
            <person name="Luna E."/>
            <person name="Martienssen R."/>
            <person name="Minamino N."/>
            <person name="Mizutani M."/>
            <person name="Mizutani M."/>
            <person name="Mochizuki N."/>
            <person name="Monte I."/>
            <person name="Mosher R."/>
            <person name="Nagasaki H."/>
            <person name="Nakagami H."/>
            <person name="Naramoto S."/>
            <person name="Nishitani K."/>
            <person name="Ohtani M."/>
            <person name="Okamoto T."/>
            <person name="Okumura M."/>
            <person name="Phillips J."/>
            <person name="Pollak B."/>
            <person name="Reinders A."/>
            <person name="Roevekamp M."/>
            <person name="Sano R."/>
            <person name="Sawa S."/>
            <person name="Schmid M."/>
            <person name="Shirakawa M."/>
            <person name="Solano R."/>
            <person name="Spunde A."/>
            <person name="Suetsugu N."/>
            <person name="Sugano S."/>
            <person name="Sugiyama A."/>
            <person name="Sun R."/>
            <person name="Suzuki Y."/>
            <person name="Takenaka M."/>
            <person name="Takezawa D."/>
            <person name="Tomogane H."/>
            <person name="Tsuzuki M."/>
            <person name="Ueda T."/>
            <person name="Umeda M."/>
            <person name="Ward J."/>
            <person name="Watanabe Y."/>
            <person name="Yazaki K."/>
            <person name="Yokoyama R."/>
            <person name="Yoshitake Y."/>
            <person name="Yotsui I."/>
            <person name="Zachgo S."/>
            <person name="Schmutz J."/>
        </authorList>
    </citation>
    <scope>NUCLEOTIDE SEQUENCE [LARGE SCALE GENOMIC DNA]</scope>
    <source>
        <strain evidence="3">cv. B-3</strain>
    </source>
</reference>
<keyword evidence="1" id="KW-0472">Membrane</keyword>
<proteinExistence type="predicted"/>
<dbReference type="Proteomes" id="UP000264353">
    <property type="component" value="Chromosome A10"/>
</dbReference>
<evidence type="ECO:0000256" key="1">
    <source>
        <dbReference type="SAM" id="Phobius"/>
    </source>
</evidence>